<name>A0A2V2UVW8_TRYCR</name>
<dbReference type="VEuPathDB" id="TriTrypDB:BCY84_12082"/>
<dbReference type="VEuPathDB" id="TriTrypDB:TcYC6_0085730"/>
<sequence length="373" mass="42346">MVFSSAGDTEQPLFVRPFNCTPSHLAAPVVDPCGRGNVKSSALFIGESVRKRFEPWELGLIKHKALQDYNLLKNASERRDLEREESIAREEIVNDATSLLAAVIEWRVEAGEEVMSDRALSRLLERLRKRATTQQRQYEINENALREEGRMGWRQEVEEKARSKQREEAMARWRRECEDSLCAATAFLMGMERRERRDEVAEEEAAWAALCTEELNARAEAERIAYENFMNSPEQLALRKEQERIEAAAQAAAARQLKRFLREQEHLVKSCRHARGAGSVFEALPSRNLCVSCGVKFDETVGYYVRMRGSTLVPPETWIPPKDTSLGQRNSRSSIAKLPPIIQRTKQQGRKSLTGVALDGSTRVSRVSAVKKA</sequence>
<dbReference type="VEuPathDB" id="TriTrypDB:C4B63_123g29"/>
<dbReference type="VEuPathDB" id="TriTrypDB:TcCLB.510565.120"/>
<organism evidence="1 2">
    <name type="scientific">Trypanosoma cruzi</name>
    <dbReference type="NCBI Taxonomy" id="5693"/>
    <lineage>
        <taxon>Eukaryota</taxon>
        <taxon>Discoba</taxon>
        <taxon>Euglenozoa</taxon>
        <taxon>Kinetoplastea</taxon>
        <taxon>Metakinetoplastina</taxon>
        <taxon>Trypanosomatida</taxon>
        <taxon>Trypanosomatidae</taxon>
        <taxon>Trypanosoma</taxon>
        <taxon>Schizotrypanum</taxon>
    </lineage>
</organism>
<dbReference type="VEuPathDB" id="TriTrypDB:TcBrA4_0096330"/>
<evidence type="ECO:0000313" key="2">
    <source>
        <dbReference type="Proteomes" id="UP000246121"/>
    </source>
</evidence>
<dbReference type="Proteomes" id="UP000246121">
    <property type="component" value="Unassembled WGS sequence"/>
</dbReference>
<dbReference type="VEuPathDB" id="TriTrypDB:C3747_95g80"/>
<comment type="caution">
    <text evidence="1">The sequence shown here is derived from an EMBL/GenBank/DDBJ whole genome shotgun (WGS) entry which is preliminary data.</text>
</comment>
<dbReference type="VEuPathDB" id="TriTrypDB:Tc_MARK_2282"/>
<gene>
    <name evidence="1" type="ORF">C4B63_123g29</name>
</gene>
<protein>
    <submittedName>
        <fullName evidence="1">Uncharacterized protein</fullName>
    </submittedName>
</protein>
<dbReference type="VEuPathDB" id="TriTrypDB:TCSYLVIO_003568"/>
<dbReference type="VEuPathDB" id="TriTrypDB:TcG_04737"/>
<dbReference type="VEuPathDB" id="TriTrypDB:TcCLB.508503.90"/>
<dbReference type="VEuPathDB" id="TriTrypDB:TcCL_ESM01503"/>
<dbReference type="AlphaFoldDB" id="A0A2V2UVW8"/>
<dbReference type="VEuPathDB" id="TriTrypDB:TCDM_07154"/>
<evidence type="ECO:0000313" key="1">
    <source>
        <dbReference type="EMBL" id="PWU86383.1"/>
    </source>
</evidence>
<dbReference type="VEuPathDB" id="TriTrypDB:ECC02_007377"/>
<dbReference type="EMBL" id="PRFA01000123">
    <property type="protein sequence ID" value="PWU86383.1"/>
    <property type="molecule type" value="Genomic_DNA"/>
</dbReference>
<reference evidence="1 2" key="1">
    <citation type="journal article" date="2018" name="Microb. Genom.">
        <title>Expanding an expanded genome: long-read sequencing of Trypanosoma cruzi.</title>
        <authorList>
            <person name="Berna L."/>
            <person name="Rodriguez M."/>
            <person name="Chiribao M.L."/>
            <person name="Parodi-Talice A."/>
            <person name="Pita S."/>
            <person name="Rijo G."/>
            <person name="Alvarez-Valin F."/>
            <person name="Robello C."/>
        </authorList>
    </citation>
    <scope>NUCLEOTIDE SEQUENCE [LARGE SCALE GENOMIC DNA]</scope>
    <source>
        <strain evidence="1 2">Dm28c</strain>
    </source>
</reference>
<accession>A0A2V2UVW8</accession>
<proteinExistence type="predicted"/>